<keyword evidence="2" id="KW-1185">Reference proteome</keyword>
<sequence>MTIVSPVPLTTRNADLGDLHALLRDQHARKVDVPVGAAQIRAVGTHLQLIGTPPVLSDAGVTDSSGLYLPTEICDQGLADKLGIPPAYLRRLREQRPGLYEANVNGWLETDDRRFLVRALRGTGDGADVARAFLSDRYKLIDNLDVLMAALDGVRLAGVDVRIDGCDLTERRMYVRVVCEQVAALAPELLADYRSPFTGASGADNPLVFAGFVISNSETGCGAFTVTPRLLVQVCNNGLTINADAHRHVHLGGRLDGGETDGGIIRWSGDTQDKNLALITAKTRDAITTFLDIDYVKAKIRELTEVAGAELADPEKTIQTVATKLRFTEEQQRDILRHFIRGGDLTAGGVMHAVTSVAQTIDDADTAHDMEGQALRALHLAATGT</sequence>
<proteinExistence type="predicted"/>
<name>A0A8J3R4M9_9ACTN</name>
<dbReference type="Proteomes" id="UP000610966">
    <property type="component" value="Unassembled WGS sequence"/>
</dbReference>
<gene>
    <name evidence="1" type="ORF">Mth01_06180</name>
</gene>
<reference evidence="1" key="1">
    <citation type="submission" date="2021-01" db="EMBL/GenBank/DDBJ databases">
        <title>Whole genome shotgun sequence of Sphaerimonospora thailandensis NBRC 107569.</title>
        <authorList>
            <person name="Komaki H."/>
            <person name="Tamura T."/>
        </authorList>
    </citation>
    <scope>NUCLEOTIDE SEQUENCE</scope>
    <source>
        <strain evidence="1">NBRC 107569</strain>
    </source>
</reference>
<dbReference type="AlphaFoldDB" id="A0A8J3R4M9"/>
<accession>A0A8J3R4M9</accession>
<evidence type="ECO:0008006" key="3">
    <source>
        <dbReference type="Google" id="ProtNLM"/>
    </source>
</evidence>
<organism evidence="1 2">
    <name type="scientific">Sphaerimonospora thailandensis</name>
    <dbReference type="NCBI Taxonomy" id="795644"/>
    <lineage>
        <taxon>Bacteria</taxon>
        <taxon>Bacillati</taxon>
        <taxon>Actinomycetota</taxon>
        <taxon>Actinomycetes</taxon>
        <taxon>Streptosporangiales</taxon>
        <taxon>Streptosporangiaceae</taxon>
        <taxon>Sphaerimonospora</taxon>
    </lineage>
</organism>
<evidence type="ECO:0000313" key="1">
    <source>
        <dbReference type="EMBL" id="GIH68365.1"/>
    </source>
</evidence>
<comment type="caution">
    <text evidence="1">The sequence shown here is derived from an EMBL/GenBank/DDBJ whole genome shotgun (WGS) entry which is preliminary data.</text>
</comment>
<dbReference type="EMBL" id="BOOG01000007">
    <property type="protein sequence ID" value="GIH68365.1"/>
    <property type="molecule type" value="Genomic_DNA"/>
</dbReference>
<protein>
    <recommendedName>
        <fullName evidence="3">DUF932 domain-containing protein</fullName>
    </recommendedName>
</protein>
<dbReference type="RefSeq" id="WP_204010730.1">
    <property type="nucleotide sequence ID" value="NZ_BOOG01000007.1"/>
</dbReference>
<evidence type="ECO:0000313" key="2">
    <source>
        <dbReference type="Proteomes" id="UP000610966"/>
    </source>
</evidence>